<keyword evidence="1" id="KW-1185">Reference proteome</keyword>
<protein>
    <submittedName>
        <fullName evidence="2">Uncharacterized protein</fullName>
    </submittedName>
</protein>
<evidence type="ECO:0000313" key="1">
    <source>
        <dbReference type="Proteomes" id="UP000887569"/>
    </source>
</evidence>
<dbReference type="WBParaSite" id="PgR036_g101_t01">
    <property type="protein sequence ID" value="PgR036_g101_t01"/>
    <property type="gene ID" value="PgR036_g101"/>
</dbReference>
<organism evidence="1 2">
    <name type="scientific">Parascaris univalens</name>
    <name type="common">Nematode worm</name>
    <dbReference type="NCBI Taxonomy" id="6257"/>
    <lineage>
        <taxon>Eukaryota</taxon>
        <taxon>Metazoa</taxon>
        <taxon>Ecdysozoa</taxon>
        <taxon>Nematoda</taxon>
        <taxon>Chromadorea</taxon>
        <taxon>Rhabditida</taxon>
        <taxon>Spirurina</taxon>
        <taxon>Ascaridomorpha</taxon>
        <taxon>Ascaridoidea</taxon>
        <taxon>Ascarididae</taxon>
        <taxon>Parascaris</taxon>
    </lineage>
</organism>
<proteinExistence type="predicted"/>
<accession>A0A915BEL1</accession>
<evidence type="ECO:0000313" key="2">
    <source>
        <dbReference type="WBParaSite" id="PgR036_g101_t01"/>
    </source>
</evidence>
<sequence length="89" mass="10763">MFPDSFIQSYLRLNSTFKQIFYSKQRKKMDPTIKFGAITRLLLSAHERPRFQHIRKEGVCLQKLSILLKRESSLERNTVQQRRRMRTSF</sequence>
<name>A0A915BEL1_PARUN</name>
<dbReference type="AlphaFoldDB" id="A0A915BEL1"/>
<dbReference type="Proteomes" id="UP000887569">
    <property type="component" value="Unplaced"/>
</dbReference>
<reference evidence="2" key="1">
    <citation type="submission" date="2022-11" db="UniProtKB">
        <authorList>
            <consortium name="WormBaseParasite"/>
        </authorList>
    </citation>
    <scope>IDENTIFICATION</scope>
</reference>